<organism evidence="1 2">
    <name type="scientific">Heracleum sosnowskyi</name>
    <dbReference type="NCBI Taxonomy" id="360622"/>
    <lineage>
        <taxon>Eukaryota</taxon>
        <taxon>Viridiplantae</taxon>
        <taxon>Streptophyta</taxon>
        <taxon>Embryophyta</taxon>
        <taxon>Tracheophyta</taxon>
        <taxon>Spermatophyta</taxon>
        <taxon>Magnoliopsida</taxon>
        <taxon>eudicotyledons</taxon>
        <taxon>Gunneridae</taxon>
        <taxon>Pentapetalae</taxon>
        <taxon>asterids</taxon>
        <taxon>campanulids</taxon>
        <taxon>Apiales</taxon>
        <taxon>Apiaceae</taxon>
        <taxon>Apioideae</taxon>
        <taxon>apioid superclade</taxon>
        <taxon>Tordylieae</taxon>
        <taxon>Tordyliinae</taxon>
        <taxon>Heracleum</taxon>
    </lineage>
</organism>
<protein>
    <submittedName>
        <fullName evidence="1">Uncharacterized protein</fullName>
    </submittedName>
</protein>
<dbReference type="PANTHER" id="PTHR33116:SF78">
    <property type="entry name" value="OS12G0587133 PROTEIN"/>
    <property type="match status" value="1"/>
</dbReference>
<name>A0AAD8HQI1_9APIA</name>
<dbReference type="Proteomes" id="UP001237642">
    <property type="component" value="Unassembled WGS sequence"/>
</dbReference>
<sequence>MGEVPAKFLGIPLITQKLKKKKDCHPLIVRITSRVETWTARFLSFAGRLQLVKSVLHAIKSYWSMHFLIPKGIINHIQMLFSQFLWNGNLNTRSKAKVSWVDVTFEEGGLGIKDAHKWNKSLILKHLLFVINPNSMSLWADWVKKTIIIGAPF</sequence>
<reference evidence="1" key="1">
    <citation type="submission" date="2023-02" db="EMBL/GenBank/DDBJ databases">
        <title>Genome of toxic invasive species Heracleum sosnowskyi carries increased number of genes despite the absence of recent whole-genome duplications.</title>
        <authorList>
            <person name="Schelkunov M."/>
            <person name="Shtratnikova V."/>
            <person name="Makarenko M."/>
            <person name="Klepikova A."/>
            <person name="Omelchenko D."/>
            <person name="Novikova G."/>
            <person name="Obukhova E."/>
            <person name="Bogdanov V."/>
            <person name="Penin A."/>
            <person name="Logacheva M."/>
        </authorList>
    </citation>
    <scope>NUCLEOTIDE SEQUENCE</scope>
    <source>
        <strain evidence="1">Hsosn_3</strain>
        <tissue evidence="1">Leaf</tissue>
    </source>
</reference>
<evidence type="ECO:0000313" key="2">
    <source>
        <dbReference type="Proteomes" id="UP001237642"/>
    </source>
</evidence>
<reference evidence="1" key="2">
    <citation type="submission" date="2023-05" db="EMBL/GenBank/DDBJ databases">
        <authorList>
            <person name="Schelkunov M.I."/>
        </authorList>
    </citation>
    <scope>NUCLEOTIDE SEQUENCE</scope>
    <source>
        <strain evidence="1">Hsosn_3</strain>
        <tissue evidence="1">Leaf</tissue>
    </source>
</reference>
<dbReference type="PANTHER" id="PTHR33116">
    <property type="entry name" value="REVERSE TRANSCRIPTASE ZINC-BINDING DOMAIN-CONTAINING PROTEIN-RELATED-RELATED"/>
    <property type="match status" value="1"/>
</dbReference>
<gene>
    <name evidence="1" type="ORF">POM88_037110</name>
</gene>
<dbReference type="EMBL" id="JAUIZM010000008">
    <property type="protein sequence ID" value="KAK1371018.1"/>
    <property type="molecule type" value="Genomic_DNA"/>
</dbReference>
<dbReference type="AlphaFoldDB" id="A0AAD8HQI1"/>
<comment type="caution">
    <text evidence="1">The sequence shown here is derived from an EMBL/GenBank/DDBJ whole genome shotgun (WGS) entry which is preliminary data.</text>
</comment>
<evidence type="ECO:0000313" key="1">
    <source>
        <dbReference type="EMBL" id="KAK1371018.1"/>
    </source>
</evidence>
<accession>A0AAD8HQI1</accession>
<keyword evidence="2" id="KW-1185">Reference proteome</keyword>
<proteinExistence type="predicted"/>